<feature type="active site" description="Nucleophile; methyl group acceptor" evidence="9">
    <location>
        <position position="171"/>
    </location>
</feature>
<name>A0A1H8PPF0_9PSEU</name>
<comment type="miscellaneous">
    <text evidence="9">This enzyme catalyzes only one turnover and therefore is not strictly catalytic. According to one definition, an enzyme is a biocatalyst that acts repeatedly and over many reaction cycles.</text>
</comment>
<dbReference type="Proteomes" id="UP000198582">
    <property type="component" value="Unassembled WGS sequence"/>
</dbReference>
<dbReference type="InterPro" id="IPR036217">
    <property type="entry name" value="MethylDNA_cys_MeTrfase_DNAb"/>
</dbReference>
<evidence type="ECO:0000256" key="8">
    <source>
        <dbReference type="ARBA" id="ARBA00049348"/>
    </source>
</evidence>
<evidence type="ECO:0000256" key="7">
    <source>
        <dbReference type="ARBA" id="ARBA00023204"/>
    </source>
</evidence>
<dbReference type="SUPFAM" id="SSF53155">
    <property type="entry name" value="Methylated DNA-protein cysteine methyltransferase domain"/>
    <property type="match status" value="1"/>
</dbReference>
<evidence type="ECO:0000256" key="9">
    <source>
        <dbReference type="HAMAP-Rule" id="MF_00772"/>
    </source>
</evidence>
<comment type="catalytic activity">
    <reaction evidence="1 9">
        <text>a 4-O-methyl-thymidine in DNA + L-cysteinyl-[protein] = a thymidine in DNA + S-methyl-L-cysteinyl-[protein]</text>
        <dbReference type="Rhea" id="RHEA:53428"/>
        <dbReference type="Rhea" id="RHEA-COMP:10131"/>
        <dbReference type="Rhea" id="RHEA-COMP:10132"/>
        <dbReference type="Rhea" id="RHEA-COMP:13555"/>
        <dbReference type="Rhea" id="RHEA-COMP:13556"/>
        <dbReference type="ChEBI" id="CHEBI:29950"/>
        <dbReference type="ChEBI" id="CHEBI:82612"/>
        <dbReference type="ChEBI" id="CHEBI:137386"/>
        <dbReference type="ChEBI" id="CHEBI:137387"/>
        <dbReference type="EC" id="2.1.1.63"/>
    </reaction>
</comment>
<gene>
    <name evidence="12" type="ORF">SAMN04489732_10121</name>
</gene>
<accession>A0A1H8PPF0</accession>
<comment type="function">
    <text evidence="9">Involved in the cellular defense against the biological effects of O6-methylguanine (O6-MeG) and O4-methylthymine (O4-MeT) in DNA. Repairs the methylated nucleobase in DNA by stoichiometrically transferring the methyl group to a cysteine residue in the enzyme. This is a suicide reaction: the enzyme is irreversibly inactivated.</text>
</comment>
<comment type="subcellular location">
    <subcellularLocation>
        <location evidence="9">Cytoplasm</location>
    </subcellularLocation>
</comment>
<reference evidence="12 13" key="1">
    <citation type="submission" date="2016-10" db="EMBL/GenBank/DDBJ databases">
        <authorList>
            <person name="de Groot N.N."/>
        </authorList>
    </citation>
    <scope>NUCLEOTIDE SEQUENCE [LARGE SCALE GENOMIC DNA]</scope>
    <source>
        <strain evidence="12 13">DSM 44993</strain>
    </source>
</reference>
<evidence type="ECO:0000256" key="6">
    <source>
        <dbReference type="ARBA" id="ARBA00022763"/>
    </source>
</evidence>
<dbReference type="InterPro" id="IPR001497">
    <property type="entry name" value="MethylDNA_cys_MeTrfase_AS"/>
</dbReference>
<evidence type="ECO:0000259" key="10">
    <source>
        <dbReference type="Pfam" id="PF01035"/>
    </source>
</evidence>
<dbReference type="PANTHER" id="PTHR10815">
    <property type="entry name" value="METHYLATED-DNA--PROTEIN-CYSTEINE METHYLTRANSFERASE"/>
    <property type="match status" value="1"/>
</dbReference>
<keyword evidence="13" id="KW-1185">Reference proteome</keyword>
<keyword evidence="3 9" id="KW-0963">Cytoplasm</keyword>
<dbReference type="InterPro" id="IPR008332">
    <property type="entry name" value="MethylG_MeTrfase_N"/>
</dbReference>
<evidence type="ECO:0000313" key="13">
    <source>
        <dbReference type="Proteomes" id="UP000198582"/>
    </source>
</evidence>
<evidence type="ECO:0000256" key="4">
    <source>
        <dbReference type="ARBA" id="ARBA00022603"/>
    </source>
</evidence>
<dbReference type="Gene3D" id="1.10.10.10">
    <property type="entry name" value="Winged helix-like DNA-binding domain superfamily/Winged helix DNA-binding domain"/>
    <property type="match status" value="1"/>
</dbReference>
<evidence type="ECO:0000256" key="2">
    <source>
        <dbReference type="ARBA" id="ARBA00008711"/>
    </source>
</evidence>
<dbReference type="GO" id="GO:0006307">
    <property type="term" value="P:DNA alkylation repair"/>
    <property type="evidence" value="ECO:0007669"/>
    <property type="project" value="UniProtKB-UniRule"/>
</dbReference>
<feature type="domain" description="Methylated-DNA-[protein]-cysteine S-methyltransferase DNA binding" evidence="10">
    <location>
        <begin position="121"/>
        <end position="200"/>
    </location>
</feature>
<dbReference type="GO" id="GO:0005737">
    <property type="term" value="C:cytoplasm"/>
    <property type="evidence" value="ECO:0007669"/>
    <property type="project" value="UniProtKB-SubCell"/>
</dbReference>
<feature type="domain" description="Methylguanine DNA methyltransferase ribonuclease-like" evidence="11">
    <location>
        <begin position="39"/>
        <end position="115"/>
    </location>
</feature>
<keyword evidence="6 9" id="KW-0227">DNA damage</keyword>
<dbReference type="Pfam" id="PF02870">
    <property type="entry name" value="Methyltransf_1N"/>
    <property type="match status" value="1"/>
</dbReference>
<proteinExistence type="inferred from homology"/>
<dbReference type="SUPFAM" id="SSF46767">
    <property type="entry name" value="Methylated DNA-protein cysteine methyltransferase, C-terminal domain"/>
    <property type="match status" value="1"/>
</dbReference>
<evidence type="ECO:0000313" key="12">
    <source>
        <dbReference type="EMBL" id="SEO43872.1"/>
    </source>
</evidence>
<dbReference type="AlphaFoldDB" id="A0A1H8PPF0"/>
<dbReference type="OrthoDB" id="9802228at2"/>
<keyword evidence="4 9" id="KW-0489">Methyltransferase</keyword>
<evidence type="ECO:0000256" key="5">
    <source>
        <dbReference type="ARBA" id="ARBA00022679"/>
    </source>
</evidence>
<dbReference type="NCBIfam" id="TIGR00589">
    <property type="entry name" value="ogt"/>
    <property type="match status" value="1"/>
</dbReference>
<evidence type="ECO:0000256" key="1">
    <source>
        <dbReference type="ARBA" id="ARBA00001286"/>
    </source>
</evidence>
<dbReference type="InterPro" id="IPR023546">
    <property type="entry name" value="MGMT"/>
</dbReference>
<protein>
    <recommendedName>
        <fullName evidence="9">Methylated-DNA--protein-cysteine methyltransferase</fullName>
        <ecNumber evidence="9">2.1.1.63</ecNumber>
    </recommendedName>
    <alternativeName>
        <fullName evidence="9">6-O-methylguanine-DNA methyltransferase</fullName>
        <shortName evidence="9">MGMT</shortName>
    </alternativeName>
    <alternativeName>
        <fullName evidence="9">O-6-methylguanine-DNA-alkyltransferase</fullName>
    </alternativeName>
</protein>
<dbReference type="Pfam" id="PF01035">
    <property type="entry name" value="DNA_binding_1"/>
    <property type="match status" value="1"/>
</dbReference>
<organism evidence="12 13">
    <name type="scientific">Amycolatopsis saalfeldensis</name>
    <dbReference type="NCBI Taxonomy" id="394193"/>
    <lineage>
        <taxon>Bacteria</taxon>
        <taxon>Bacillati</taxon>
        <taxon>Actinomycetota</taxon>
        <taxon>Actinomycetes</taxon>
        <taxon>Pseudonocardiales</taxon>
        <taxon>Pseudonocardiaceae</taxon>
        <taxon>Amycolatopsis</taxon>
    </lineage>
</organism>
<dbReference type="FunFam" id="1.10.10.10:FF:000214">
    <property type="entry name" value="Methylated-DNA--protein-cysteine methyltransferase"/>
    <property type="match status" value="1"/>
</dbReference>
<evidence type="ECO:0000259" key="11">
    <source>
        <dbReference type="Pfam" id="PF02870"/>
    </source>
</evidence>
<evidence type="ECO:0000256" key="3">
    <source>
        <dbReference type="ARBA" id="ARBA00022490"/>
    </source>
</evidence>
<dbReference type="Gene3D" id="3.30.160.70">
    <property type="entry name" value="Methylated DNA-protein cysteine methyltransferase domain"/>
    <property type="match status" value="1"/>
</dbReference>
<dbReference type="PROSITE" id="PS00374">
    <property type="entry name" value="MGMT"/>
    <property type="match status" value="1"/>
</dbReference>
<dbReference type="EMBL" id="FOEF01000001">
    <property type="protein sequence ID" value="SEO43872.1"/>
    <property type="molecule type" value="Genomic_DNA"/>
</dbReference>
<keyword evidence="7 9" id="KW-0234">DNA repair</keyword>
<keyword evidence="5 9" id="KW-0808">Transferase</keyword>
<dbReference type="EC" id="2.1.1.63" evidence="9"/>
<dbReference type="HAMAP" id="MF_00772">
    <property type="entry name" value="OGT"/>
    <property type="match status" value="1"/>
</dbReference>
<dbReference type="InterPro" id="IPR036388">
    <property type="entry name" value="WH-like_DNA-bd_sf"/>
</dbReference>
<dbReference type="PANTHER" id="PTHR10815:SF13">
    <property type="entry name" value="METHYLATED-DNA--PROTEIN-CYSTEINE METHYLTRANSFERASE"/>
    <property type="match status" value="1"/>
</dbReference>
<dbReference type="InterPro" id="IPR036631">
    <property type="entry name" value="MGMT_N_sf"/>
</dbReference>
<dbReference type="CDD" id="cd06445">
    <property type="entry name" value="ATase"/>
    <property type="match status" value="1"/>
</dbReference>
<dbReference type="InterPro" id="IPR014048">
    <property type="entry name" value="MethylDNA_cys_MeTrfase_DNA-bd"/>
</dbReference>
<dbReference type="STRING" id="394193.SAMN04489732_10121"/>
<comment type="catalytic activity">
    <reaction evidence="8 9">
        <text>a 6-O-methyl-2'-deoxyguanosine in DNA + L-cysteinyl-[protein] = S-methyl-L-cysteinyl-[protein] + a 2'-deoxyguanosine in DNA</text>
        <dbReference type="Rhea" id="RHEA:24000"/>
        <dbReference type="Rhea" id="RHEA-COMP:10131"/>
        <dbReference type="Rhea" id="RHEA-COMP:10132"/>
        <dbReference type="Rhea" id="RHEA-COMP:11367"/>
        <dbReference type="Rhea" id="RHEA-COMP:11368"/>
        <dbReference type="ChEBI" id="CHEBI:29950"/>
        <dbReference type="ChEBI" id="CHEBI:82612"/>
        <dbReference type="ChEBI" id="CHEBI:85445"/>
        <dbReference type="ChEBI" id="CHEBI:85448"/>
        <dbReference type="EC" id="2.1.1.63"/>
    </reaction>
</comment>
<dbReference type="RefSeq" id="WP_091610689.1">
    <property type="nucleotide sequence ID" value="NZ_FOEF01000001.1"/>
</dbReference>
<dbReference type="GO" id="GO:0032259">
    <property type="term" value="P:methylation"/>
    <property type="evidence" value="ECO:0007669"/>
    <property type="project" value="UniProtKB-KW"/>
</dbReference>
<comment type="similarity">
    <text evidence="2 9">Belongs to the MGMT family.</text>
</comment>
<dbReference type="GO" id="GO:0003908">
    <property type="term" value="F:methylated-DNA-[protein]-cysteine S-methyltransferase activity"/>
    <property type="evidence" value="ECO:0007669"/>
    <property type="project" value="UniProtKB-UniRule"/>
</dbReference>
<sequence>MTLVDRGSPVPSDVDDEVLDSLHTKLTGQAQAEGVLDLAYRTVDSPVGRLLLAATAEGLVRVAFEGEDHDAVLESLAAAVSPRVLAAPGRLDPVARELDEYFAGDRRRFGVPVDLRLAKGFRRSVLDRLNDIPFGRTRSYAEVAAAAGSPRAVRAAGTACATNPVPLVVPCHRVVRSDGAAGRYRGGEAAKLTLLAMEGAR</sequence>